<dbReference type="Pfam" id="PF00089">
    <property type="entry name" value="Trypsin"/>
    <property type="match status" value="1"/>
</dbReference>
<dbReference type="InterPro" id="IPR018114">
    <property type="entry name" value="TRYPSIN_HIS"/>
</dbReference>
<evidence type="ECO:0000256" key="7">
    <source>
        <dbReference type="SAM" id="SignalP"/>
    </source>
</evidence>
<keyword evidence="3 6" id="KW-0378">Hydrolase</keyword>
<evidence type="ECO:0000256" key="6">
    <source>
        <dbReference type="RuleBase" id="RU363034"/>
    </source>
</evidence>
<dbReference type="PRINTS" id="PR00722">
    <property type="entry name" value="CHYMOTRYPSIN"/>
</dbReference>
<evidence type="ECO:0000259" key="8">
    <source>
        <dbReference type="PROSITE" id="PS50240"/>
    </source>
</evidence>
<dbReference type="InterPro" id="IPR050430">
    <property type="entry name" value="Peptidase_S1"/>
</dbReference>
<gene>
    <name evidence="9" type="primary">HaOG200440</name>
    <name evidence="9" type="ORF">B5X24_HaOG200440</name>
</gene>
<dbReference type="PROSITE" id="PS00134">
    <property type="entry name" value="TRYPSIN_HIS"/>
    <property type="match status" value="1"/>
</dbReference>
<dbReference type="InterPro" id="IPR033116">
    <property type="entry name" value="TRYPSIN_SER"/>
</dbReference>
<comment type="similarity">
    <text evidence="1">Belongs to the peptidase S1 family.</text>
</comment>
<feature type="chain" id="PRO_5016002688" description="Peptidase S1 domain-containing protein" evidence="7">
    <location>
        <begin position="27"/>
        <end position="260"/>
    </location>
</feature>
<dbReference type="EMBL" id="KZ149904">
    <property type="protein sequence ID" value="PZC78370.1"/>
    <property type="molecule type" value="Genomic_DNA"/>
</dbReference>
<protein>
    <recommendedName>
        <fullName evidence="8">Peptidase S1 domain-containing protein</fullName>
    </recommendedName>
</protein>
<dbReference type="PROSITE" id="PS50240">
    <property type="entry name" value="TRYPSIN_DOM"/>
    <property type="match status" value="1"/>
</dbReference>
<dbReference type="InterPro" id="IPR043504">
    <property type="entry name" value="Peptidase_S1_PA_chymotrypsin"/>
</dbReference>
<dbReference type="AlphaFoldDB" id="A0A2W1BZT5"/>
<keyword evidence="10" id="KW-1185">Reference proteome</keyword>
<name>A0A2W1BZT5_HELAM</name>
<dbReference type="InterPro" id="IPR001254">
    <property type="entry name" value="Trypsin_dom"/>
</dbReference>
<keyword evidence="4 6" id="KW-0720">Serine protease</keyword>
<evidence type="ECO:0000313" key="9">
    <source>
        <dbReference type="EMBL" id="PZC78370.1"/>
    </source>
</evidence>
<dbReference type="PANTHER" id="PTHR24276">
    <property type="entry name" value="POLYSERASE-RELATED"/>
    <property type="match status" value="1"/>
</dbReference>
<sequence>MCVNMKTIVFITIVTIVLNLCSLTRCGRVKRVVGAMDVDCGTQPRVSSLRSLKSLRHSCGATLLTEHFAITAAHCVEKDEDQYLELNNYCVKDNEVPPKAEVLEVITNPLYDPITRAHDVALLRIALHLSDITWLNSSLLPTSSFGISGECTIFGYGYSDVDTQVSSERLLAGSLRIVSLDRCAAALGPRVAPRHDGGMLCALGDRVDACQGDSGSPLICSGVIEGISSYGMSCAVPGLPGVYTSIGPHLPWIRQVIQNE</sequence>
<accession>A0A2W1BZT5</accession>
<feature type="signal peptide" evidence="7">
    <location>
        <begin position="1"/>
        <end position="26"/>
    </location>
</feature>
<keyword evidence="2 6" id="KW-0645">Protease</keyword>
<dbReference type="InterPro" id="IPR001314">
    <property type="entry name" value="Peptidase_S1A"/>
</dbReference>
<dbReference type="GO" id="GO:0006508">
    <property type="term" value="P:proteolysis"/>
    <property type="evidence" value="ECO:0007669"/>
    <property type="project" value="UniProtKB-KW"/>
</dbReference>
<dbReference type="PROSITE" id="PS00135">
    <property type="entry name" value="TRYPSIN_SER"/>
    <property type="match status" value="1"/>
</dbReference>
<evidence type="ECO:0000256" key="5">
    <source>
        <dbReference type="ARBA" id="ARBA00023157"/>
    </source>
</evidence>
<dbReference type="Gene3D" id="2.40.10.10">
    <property type="entry name" value="Trypsin-like serine proteases"/>
    <property type="match status" value="1"/>
</dbReference>
<keyword evidence="7" id="KW-0732">Signal</keyword>
<feature type="domain" description="Peptidase S1" evidence="8">
    <location>
        <begin position="32"/>
        <end position="258"/>
    </location>
</feature>
<evidence type="ECO:0000256" key="2">
    <source>
        <dbReference type="ARBA" id="ARBA00022670"/>
    </source>
</evidence>
<keyword evidence="5" id="KW-1015">Disulfide bond</keyword>
<dbReference type="InterPro" id="IPR009003">
    <property type="entry name" value="Peptidase_S1_PA"/>
</dbReference>
<dbReference type="OrthoDB" id="6380398at2759"/>
<evidence type="ECO:0000256" key="3">
    <source>
        <dbReference type="ARBA" id="ARBA00022801"/>
    </source>
</evidence>
<dbReference type="CDD" id="cd00190">
    <property type="entry name" value="Tryp_SPc"/>
    <property type="match status" value="1"/>
</dbReference>
<dbReference type="GO" id="GO:0004252">
    <property type="term" value="F:serine-type endopeptidase activity"/>
    <property type="evidence" value="ECO:0007669"/>
    <property type="project" value="InterPro"/>
</dbReference>
<dbReference type="SMART" id="SM00020">
    <property type="entry name" value="Tryp_SPc"/>
    <property type="match status" value="1"/>
</dbReference>
<dbReference type="PANTHER" id="PTHR24276:SF98">
    <property type="entry name" value="FI18310P1-RELATED"/>
    <property type="match status" value="1"/>
</dbReference>
<evidence type="ECO:0000313" key="10">
    <source>
        <dbReference type="Proteomes" id="UP000249218"/>
    </source>
</evidence>
<reference evidence="9 10" key="1">
    <citation type="journal article" date="2017" name="BMC Biol.">
        <title>Genomic innovations, transcriptional plasticity and gene loss underlying the evolution and divergence of two highly polyphagous and invasive Helicoverpa pest species.</title>
        <authorList>
            <person name="Pearce S.L."/>
            <person name="Clarke D.F."/>
            <person name="East P.D."/>
            <person name="Elfekih S."/>
            <person name="Gordon K.H."/>
            <person name="Jermiin L.S."/>
            <person name="McGaughran A."/>
            <person name="Oakeshott J.G."/>
            <person name="Papanikolaou A."/>
            <person name="Perera O.P."/>
            <person name="Rane R.V."/>
            <person name="Richards S."/>
            <person name="Tay W.T."/>
            <person name="Walsh T.K."/>
            <person name="Anderson A."/>
            <person name="Anderson C.J."/>
            <person name="Asgari S."/>
            <person name="Board P.G."/>
            <person name="Bretschneider A."/>
            <person name="Campbell P.M."/>
            <person name="Chertemps T."/>
            <person name="Christeller J.T."/>
            <person name="Coppin C.W."/>
            <person name="Downes S.J."/>
            <person name="Duan G."/>
            <person name="Farnsworth C.A."/>
            <person name="Good R.T."/>
            <person name="Han L.B."/>
            <person name="Han Y.C."/>
            <person name="Hatje K."/>
            <person name="Horne I."/>
            <person name="Huang Y.P."/>
            <person name="Hughes D.S."/>
            <person name="Jacquin-Joly E."/>
            <person name="James W."/>
            <person name="Jhangiani S."/>
            <person name="Kollmar M."/>
            <person name="Kuwar S.S."/>
            <person name="Li S."/>
            <person name="Liu N.Y."/>
            <person name="Maibeche M.T."/>
            <person name="Miller J.R."/>
            <person name="Montagne N."/>
            <person name="Perry T."/>
            <person name="Qu J."/>
            <person name="Song S.V."/>
            <person name="Sutton G.G."/>
            <person name="Vogel H."/>
            <person name="Walenz B.P."/>
            <person name="Xu W."/>
            <person name="Zhang H.J."/>
            <person name="Zou Z."/>
            <person name="Batterham P."/>
            <person name="Edwards O.R."/>
            <person name="Feyereisen R."/>
            <person name="Gibbs R.A."/>
            <person name="Heckel D.G."/>
            <person name="McGrath A."/>
            <person name="Robin C."/>
            <person name="Scherer S.E."/>
            <person name="Worley K.C."/>
            <person name="Wu Y.D."/>
        </authorList>
    </citation>
    <scope>NUCLEOTIDE SEQUENCE [LARGE SCALE GENOMIC DNA]</scope>
    <source>
        <strain evidence="9">Harm_GR_Male_#8</strain>
        <tissue evidence="9">Whole organism</tissue>
    </source>
</reference>
<proteinExistence type="inferred from homology"/>
<dbReference type="SUPFAM" id="SSF50494">
    <property type="entry name" value="Trypsin-like serine proteases"/>
    <property type="match status" value="1"/>
</dbReference>
<dbReference type="Proteomes" id="UP000249218">
    <property type="component" value="Unassembled WGS sequence"/>
</dbReference>
<evidence type="ECO:0000256" key="1">
    <source>
        <dbReference type="ARBA" id="ARBA00007664"/>
    </source>
</evidence>
<organism evidence="9 10">
    <name type="scientific">Helicoverpa armigera</name>
    <name type="common">Cotton bollworm</name>
    <name type="synonym">Heliothis armigera</name>
    <dbReference type="NCBI Taxonomy" id="29058"/>
    <lineage>
        <taxon>Eukaryota</taxon>
        <taxon>Metazoa</taxon>
        <taxon>Ecdysozoa</taxon>
        <taxon>Arthropoda</taxon>
        <taxon>Hexapoda</taxon>
        <taxon>Insecta</taxon>
        <taxon>Pterygota</taxon>
        <taxon>Neoptera</taxon>
        <taxon>Endopterygota</taxon>
        <taxon>Lepidoptera</taxon>
        <taxon>Glossata</taxon>
        <taxon>Ditrysia</taxon>
        <taxon>Noctuoidea</taxon>
        <taxon>Noctuidae</taxon>
        <taxon>Heliothinae</taxon>
        <taxon>Helicoverpa</taxon>
    </lineage>
</organism>
<evidence type="ECO:0000256" key="4">
    <source>
        <dbReference type="ARBA" id="ARBA00022825"/>
    </source>
</evidence>